<sequence length="84" mass="8925">MQLVLPNNYVEIEQNEMMYLDGGWSVTVNRRSINQALAKGILAKGTLGSWAVASLGFTLSGVLVAVAGTLAIVYATNTSFTIGF</sequence>
<dbReference type="RefSeq" id="WP_005398584.1">
    <property type="nucleotide sequence ID" value="NZ_JH601088.1"/>
</dbReference>
<name>H3NP19_9FIRM</name>
<accession>H3NP19</accession>
<dbReference type="GeneID" id="96999069"/>
<protein>
    <submittedName>
        <fullName evidence="2">Uncharacterized protein</fullName>
    </submittedName>
</protein>
<proteinExistence type="predicted"/>
<dbReference type="PATRIC" id="fig|883114.3.peg.1071"/>
<dbReference type="HOGENOM" id="CLU_2522974_0_0_9"/>
<comment type="caution">
    <text evidence="2">The sequence shown here is derived from an EMBL/GenBank/DDBJ whole genome shotgun (WGS) entry which is preliminary data.</text>
</comment>
<dbReference type="AlphaFoldDB" id="H3NP19"/>
<keyword evidence="1" id="KW-0812">Transmembrane</keyword>
<keyword evidence="3" id="KW-1185">Reference proteome</keyword>
<dbReference type="EMBL" id="AGEI01000021">
    <property type="protein sequence ID" value="EHR34144.1"/>
    <property type="molecule type" value="Genomic_DNA"/>
</dbReference>
<gene>
    <name evidence="2" type="ORF">HMPREF9709_01080</name>
</gene>
<keyword evidence="1" id="KW-1133">Transmembrane helix</keyword>
<keyword evidence="1" id="KW-0472">Membrane</keyword>
<evidence type="ECO:0000313" key="2">
    <source>
        <dbReference type="EMBL" id="EHR34144.1"/>
    </source>
</evidence>
<organism evidence="2 3">
    <name type="scientific">Helcococcus kunzii ATCC 51366</name>
    <dbReference type="NCBI Taxonomy" id="883114"/>
    <lineage>
        <taxon>Bacteria</taxon>
        <taxon>Bacillati</taxon>
        <taxon>Bacillota</taxon>
        <taxon>Tissierellia</taxon>
        <taxon>Tissierellales</taxon>
        <taxon>Peptoniphilaceae</taxon>
        <taxon>Helcococcus</taxon>
    </lineage>
</organism>
<feature type="transmembrane region" description="Helical" evidence="1">
    <location>
        <begin position="50"/>
        <end position="75"/>
    </location>
</feature>
<evidence type="ECO:0000256" key="1">
    <source>
        <dbReference type="SAM" id="Phobius"/>
    </source>
</evidence>
<dbReference type="OrthoDB" id="1701987at2"/>
<reference evidence="2 3" key="1">
    <citation type="submission" date="2012-01" db="EMBL/GenBank/DDBJ databases">
        <title>The Genome Sequence of Helcococcus kunzii ATCC 51366.</title>
        <authorList>
            <consortium name="The Broad Institute Genome Sequencing Platform"/>
            <person name="Earl A."/>
            <person name="Ward D."/>
            <person name="Feldgarden M."/>
            <person name="Gevers D."/>
            <person name="Huys G."/>
            <person name="Young S.K."/>
            <person name="Zeng Q."/>
            <person name="Gargeya S."/>
            <person name="Fitzgerald M."/>
            <person name="Haas B."/>
            <person name="Abouelleil A."/>
            <person name="Alvarado L."/>
            <person name="Arachchi H.M."/>
            <person name="Berlin A."/>
            <person name="Chapman S.B."/>
            <person name="Gearin G."/>
            <person name="Goldberg J."/>
            <person name="Griggs A."/>
            <person name="Gujja S."/>
            <person name="Hansen M."/>
            <person name="Heiman D."/>
            <person name="Howarth C."/>
            <person name="Larimer J."/>
            <person name="Lui A."/>
            <person name="MacDonald P.J.P."/>
            <person name="McCowen C."/>
            <person name="Montmayeur A."/>
            <person name="Murphy C."/>
            <person name="Neiman D."/>
            <person name="Pearson M."/>
            <person name="Priest M."/>
            <person name="Roberts A."/>
            <person name="Saif S."/>
            <person name="Shea T."/>
            <person name="Sisk P."/>
            <person name="Stolte C."/>
            <person name="Sykes S."/>
            <person name="Wortman J."/>
            <person name="Nusbaum C."/>
            <person name="Birren B."/>
        </authorList>
    </citation>
    <scope>NUCLEOTIDE SEQUENCE [LARGE SCALE GENOMIC DNA]</scope>
    <source>
        <strain evidence="2 3">ATCC 51366</strain>
    </source>
</reference>
<dbReference type="Proteomes" id="UP000004191">
    <property type="component" value="Unassembled WGS sequence"/>
</dbReference>
<evidence type="ECO:0000313" key="3">
    <source>
        <dbReference type="Proteomes" id="UP000004191"/>
    </source>
</evidence>
<dbReference type="STRING" id="883114.HMPREF9709_01080"/>